<dbReference type="SUPFAM" id="SSF54060">
    <property type="entry name" value="His-Me finger endonucleases"/>
    <property type="match status" value="1"/>
</dbReference>
<proteinExistence type="predicted"/>
<keyword evidence="1" id="KW-0614">Plasmid</keyword>
<reference evidence="1" key="1">
    <citation type="submission" date="2022-08" db="EMBL/GenBank/DDBJ databases">
        <title>Complete genome sequence of 14 non-tuberculosis mycobacteria type-strains.</title>
        <authorList>
            <person name="Igarashi Y."/>
            <person name="Osugi A."/>
            <person name="Mitarai S."/>
        </authorList>
    </citation>
    <scope>NUCLEOTIDE SEQUENCE</scope>
    <source>
        <strain evidence="1">ATCC 19423</strain>
    </source>
</reference>
<name>A0ABY5TW21_MYCUL</name>
<sequence length="178" mass="19893">MSVRSSSVGWVPTAVGIALWVDPVLHANESRRFDSFVVRGHYERDCDFFTGAIGTDGYGRFYISRGKELCVRPHRYALARSRGALRSHELALHECDNPLCVKISDASASSQHVVVGTQADNMRRMARMRRGGGRKPIAGDGLRVRRERSVALRAVLRERGWDRDAVEAALLGDMPTLW</sequence>
<protein>
    <submittedName>
        <fullName evidence="1">Uncharacterized protein</fullName>
    </submittedName>
</protein>
<gene>
    <name evidence="1" type="ORF">MJO63_26340</name>
</gene>
<dbReference type="EMBL" id="CP103312">
    <property type="protein sequence ID" value="UVY90036.1"/>
    <property type="molecule type" value="Genomic_DNA"/>
</dbReference>
<organism evidence="1 2">
    <name type="scientific">Mycobacterium ulcerans</name>
    <dbReference type="NCBI Taxonomy" id="1809"/>
    <lineage>
        <taxon>Bacteria</taxon>
        <taxon>Bacillati</taxon>
        <taxon>Actinomycetota</taxon>
        <taxon>Actinomycetes</taxon>
        <taxon>Mycobacteriales</taxon>
        <taxon>Mycobacteriaceae</taxon>
        <taxon>Mycobacterium</taxon>
        <taxon>Mycobacterium ulcerans group</taxon>
    </lineage>
</organism>
<keyword evidence="2" id="KW-1185">Reference proteome</keyword>
<evidence type="ECO:0000313" key="1">
    <source>
        <dbReference type="EMBL" id="UVY90036.1"/>
    </source>
</evidence>
<geneLocation type="plasmid" evidence="1 2">
    <name>unnamed1</name>
</geneLocation>
<accession>A0ABY5TW21</accession>
<evidence type="ECO:0000313" key="2">
    <source>
        <dbReference type="Proteomes" id="UP001055253"/>
    </source>
</evidence>
<dbReference type="Proteomes" id="UP001055253">
    <property type="component" value="Plasmid unnamed1"/>
</dbReference>
<dbReference type="InterPro" id="IPR044925">
    <property type="entry name" value="His-Me_finger_sf"/>
</dbReference>